<comment type="caution">
    <text evidence="9">The sequence shown here is derived from an EMBL/GenBank/DDBJ whole genome shotgun (WGS) entry which is preliminary data.</text>
</comment>
<comment type="similarity">
    <text evidence="1 7">Belongs to the cytochrome P450 family.</text>
</comment>
<dbReference type="InterPro" id="IPR001128">
    <property type="entry name" value="Cyt_P450"/>
</dbReference>
<dbReference type="CDD" id="cd11030">
    <property type="entry name" value="CYP105-like"/>
    <property type="match status" value="1"/>
</dbReference>
<dbReference type="GO" id="GO:0020037">
    <property type="term" value="F:heme binding"/>
    <property type="evidence" value="ECO:0007669"/>
    <property type="project" value="InterPro"/>
</dbReference>
<evidence type="ECO:0000256" key="1">
    <source>
        <dbReference type="ARBA" id="ARBA00010617"/>
    </source>
</evidence>
<dbReference type="Proteomes" id="UP000656042">
    <property type="component" value="Unassembled WGS sequence"/>
</dbReference>
<evidence type="ECO:0000256" key="3">
    <source>
        <dbReference type="ARBA" id="ARBA00022723"/>
    </source>
</evidence>
<dbReference type="Pfam" id="PF00067">
    <property type="entry name" value="p450"/>
    <property type="match status" value="1"/>
</dbReference>
<dbReference type="SUPFAM" id="SSF48264">
    <property type="entry name" value="Cytochrome P450"/>
    <property type="match status" value="1"/>
</dbReference>
<dbReference type="PRINTS" id="PR00385">
    <property type="entry name" value="P450"/>
</dbReference>
<organism evidence="9 10">
    <name type="scientific">Mangrovihabitans endophyticus</name>
    <dbReference type="NCBI Taxonomy" id="1751298"/>
    <lineage>
        <taxon>Bacteria</taxon>
        <taxon>Bacillati</taxon>
        <taxon>Actinomycetota</taxon>
        <taxon>Actinomycetes</taxon>
        <taxon>Micromonosporales</taxon>
        <taxon>Micromonosporaceae</taxon>
        <taxon>Mangrovihabitans</taxon>
    </lineage>
</organism>
<dbReference type="AlphaFoldDB" id="A0A8J3BZ03"/>
<dbReference type="FunFam" id="1.10.630.10:FF:000018">
    <property type="entry name" value="Cytochrome P450 monooxygenase"/>
    <property type="match status" value="1"/>
</dbReference>
<dbReference type="GO" id="GO:0016705">
    <property type="term" value="F:oxidoreductase activity, acting on paired donors, with incorporation or reduction of molecular oxygen"/>
    <property type="evidence" value="ECO:0007669"/>
    <property type="project" value="InterPro"/>
</dbReference>
<dbReference type="InterPro" id="IPR017972">
    <property type="entry name" value="Cyt_P450_CS"/>
</dbReference>
<protein>
    <submittedName>
        <fullName evidence="9">Cytochrome P450</fullName>
    </submittedName>
</protein>
<dbReference type="PANTHER" id="PTHR46696:SF1">
    <property type="entry name" value="CYTOCHROME P450 YJIB-RELATED"/>
    <property type="match status" value="1"/>
</dbReference>
<dbReference type="PRINTS" id="PR00359">
    <property type="entry name" value="BP450"/>
</dbReference>
<dbReference type="PROSITE" id="PS00086">
    <property type="entry name" value="CYTOCHROME_P450"/>
    <property type="match status" value="1"/>
</dbReference>
<evidence type="ECO:0000313" key="9">
    <source>
        <dbReference type="EMBL" id="GGK86614.1"/>
    </source>
</evidence>
<dbReference type="InterPro" id="IPR036396">
    <property type="entry name" value="Cyt_P450_sf"/>
</dbReference>
<proteinExistence type="inferred from homology"/>
<keyword evidence="3 7" id="KW-0479">Metal-binding</keyword>
<keyword evidence="6 7" id="KW-0503">Monooxygenase</keyword>
<sequence>MTIDSETPALPPLPHGAPDGCPYAPAPAMADLRDASGGLTKVRLPDGTWTWLATGYDRVREIIAHPAFSSSPQSPGFPSWNLPGGLDLPLNMTQADPPVHTRMRRMAGGEFSVRRIAELRPDIMRITDERCAHIESLPQPFDFVDNFATPIPATVICLMLGVPQDEYDYFVRRIRLVLAHDDLDSDQRQQAKLDLLQYMLRLIEVKREAPDGRLLSKLIIENPELDPVELVSYASSLLLAGFATTAHMIELSTLTMIEQPELAARIRADPDMIPDVVEELLRFHSVVRDSPRRAALADVEFGDVTIRAGEGVIASVQAANWDPTAFPDPERVDVDRPHERRNLAFGHGIHACIGAMLAKAELEIVLERIVTRYPAISLAVPLADVRFRTTTHLHGCYELPVDLNLGGPSGR</sequence>
<feature type="region of interest" description="Disordered" evidence="8">
    <location>
        <begin position="1"/>
        <end position="24"/>
    </location>
</feature>
<dbReference type="GO" id="GO:0005506">
    <property type="term" value="F:iron ion binding"/>
    <property type="evidence" value="ECO:0007669"/>
    <property type="project" value="InterPro"/>
</dbReference>
<reference evidence="9" key="1">
    <citation type="journal article" date="2014" name="Int. J. Syst. Evol. Microbiol.">
        <title>Complete genome sequence of Corynebacterium casei LMG S-19264T (=DSM 44701T), isolated from a smear-ripened cheese.</title>
        <authorList>
            <consortium name="US DOE Joint Genome Institute (JGI-PGF)"/>
            <person name="Walter F."/>
            <person name="Albersmeier A."/>
            <person name="Kalinowski J."/>
            <person name="Ruckert C."/>
        </authorList>
    </citation>
    <scope>NUCLEOTIDE SEQUENCE</scope>
    <source>
        <strain evidence="9">CGMCC 4.7299</strain>
    </source>
</reference>
<dbReference type="InterPro" id="IPR002397">
    <property type="entry name" value="Cyt_P450_B"/>
</dbReference>
<reference evidence="9" key="2">
    <citation type="submission" date="2020-09" db="EMBL/GenBank/DDBJ databases">
        <authorList>
            <person name="Sun Q."/>
            <person name="Zhou Y."/>
        </authorList>
    </citation>
    <scope>NUCLEOTIDE SEQUENCE</scope>
    <source>
        <strain evidence="9">CGMCC 4.7299</strain>
    </source>
</reference>
<name>A0A8J3BZ03_9ACTN</name>
<keyword evidence="10" id="KW-1185">Reference proteome</keyword>
<dbReference type="PANTHER" id="PTHR46696">
    <property type="entry name" value="P450, PUTATIVE (EUROFUNG)-RELATED"/>
    <property type="match status" value="1"/>
</dbReference>
<evidence type="ECO:0000256" key="2">
    <source>
        <dbReference type="ARBA" id="ARBA00022617"/>
    </source>
</evidence>
<dbReference type="RefSeq" id="WP_189078947.1">
    <property type="nucleotide sequence ID" value="NZ_BMMX01000006.1"/>
</dbReference>
<evidence type="ECO:0000256" key="6">
    <source>
        <dbReference type="ARBA" id="ARBA00023033"/>
    </source>
</evidence>
<evidence type="ECO:0000256" key="5">
    <source>
        <dbReference type="ARBA" id="ARBA00023004"/>
    </source>
</evidence>
<gene>
    <name evidence="9" type="ORF">GCM10012284_20980</name>
</gene>
<dbReference type="EMBL" id="BMMX01000006">
    <property type="protein sequence ID" value="GGK86614.1"/>
    <property type="molecule type" value="Genomic_DNA"/>
</dbReference>
<keyword evidence="2 7" id="KW-0349">Heme</keyword>
<dbReference type="Gene3D" id="1.10.630.10">
    <property type="entry name" value="Cytochrome P450"/>
    <property type="match status" value="1"/>
</dbReference>
<evidence type="ECO:0000256" key="7">
    <source>
        <dbReference type="RuleBase" id="RU000461"/>
    </source>
</evidence>
<evidence type="ECO:0000256" key="8">
    <source>
        <dbReference type="SAM" id="MobiDB-lite"/>
    </source>
</evidence>
<keyword evidence="5 7" id="KW-0408">Iron</keyword>
<evidence type="ECO:0000313" key="10">
    <source>
        <dbReference type="Proteomes" id="UP000656042"/>
    </source>
</evidence>
<accession>A0A8J3BZ03</accession>
<evidence type="ECO:0000256" key="4">
    <source>
        <dbReference type="ARBA" id="ARBA00023002"/>
    </source>
</evidence>
<keyword evidence="4 7" id="KW-0560">Oxidoreductase</keyword>
<dbReference type="GO" id="GO:0017000">
    <property type="term" value="P:antibiotic biosynthetic process"/>
    <property type="evidence" value="ECO:0007669"/>
    <property type="project" value="UniProtKB-ARBA"/>
</dbReference>
<dbReference type="GO" id="GO:0004497">
    <property type="term" value="F:monooxygenase activity"/>
    <property type="evidence" value="ECO:0007669"/>
    <property type="project" value="UniProtKB-KW"/>
</dbReference>